<dbReference type="GeneID" id="87803883"/>
<organism evidence="1 2">
    <name type="scientific">Vanrija pseudolonga</name>
    <dbReference type="NCBI Taxonomy" id="143232"/>
    <lineage>
        <taxon>Eukaryota</taxon>
        <taxon>Fungi</taxon>
        <taxon>Dikarya</taxon>
        <taxon>Basidiomycota</taxon>
        <taxon>Agaricomycotina</taxon>
        <taxon>Tremellomycetes</taxon>
        <taxon>Trichosporonales</taxon>
        <taxon>Trichosporonaceae</taxon>
        <taxon>Vanrija</taxon>
    </lineage>
</organism>
<dbReference type="Proteomes" id="UP000827549">
    <property type="component" value="Chromosome 1"/>
</dbReference>
<evidence type="ECO:0000313" key="1">
    <source>
        <dbReference type="EMBL" id="WOO77024.1"/>
    </source>
</evidence>
<reference evidence="1" key="1">
    <citation type="submission" date="2023-10" db="EMBL/GenBank/DDBJ databases">
        <authorList>
            <person name="Noh H."/>
        </authorList>
    </citation>
    <scope>NUCLEOTIDE SEQUENCE</scope>
    <source>
        <strain evidence="1">DUCC4014</strain>
    </source>
</reference>
<dbReference type="EMBL" id="CP086714">
    <property type="protein sequence ID" value="WOO77024.1"/>
    <property type="molecule type" value="Genomic_DNA"/>
</dbReference>
<evidence type="ECO:0000313" key="2">
    <source>
        <dbReference type="Proteomes" id="UP000827549"/>
    </source>
</evidence>
<keyword evidence="2" id="KW-1185">Reference proteome</keyword>
<dbReference type="AlphaFoldDB" id="A0AAF1BID9"/>
<proteinExistence type="predicted"/>
<gene>
    <name evidence="1" type="ORF">LOC62_01G000625</name>
</gene>
<accession>A0AAF1BID9</accession>
<protein>
    <submittedName>
        <fullName evidence="1">Uncharacterized protein</fullName>
    </submittedName>
</protein>
<name>A0AAF1BID9_9TREE</name>
<sequence>MPSSDVLTSAGLLVLLVVVVYAAVLIQRKLTSAEASASKSLQAHGVTYSEGKLSVKTDRAPLSREQQIAAGKDAIAGVAKRVEERGGYSAGGAASVVEGVSSGYESPGKAGFRRTKKLD</sequence>
<dbReference type="RefSeq" id="XP_062623056.1">
    <property type="nucleotide sequence ID" value="XM_062767072.1"/>
</dbReference>